<feature type="compositionally biased region" description="Polar residues" evidence="1">
    <location>
        <begin position="355"/>
        <end position="364"/>
    </location>
</feature>
<evidence type="ECO:0000313" key="2">
    <source>
        <dbReference type="EMBL" id="GKT23911.1"/>
    </source>
</evidence>
<feature type="compositionally biased region" description="Acidic residues" evidence="1">
    <location>
        <begin position="478"/>
        <end position="488"/>
    </location>
</feature>
<comment type="caution">
    <text evidence="2">The sequence shown here is derived from an EMBL/GenBank/DDBJ whole genome shotgun (WGS) entry which is preliminary data.</text>
</comment>
<reference evidence="2" key="1">
    <citation type="submission" date="2022-03" db="EMBL/GenBank/DDBJ databases">
        <title>Draft genome sequence of Aduncisulcus paluster, a free-living microaerophilic Fornicata.</title>
        <authorList>
            <person name="Yuyama I."/>
            <person name="Kume K."/>
            <person name="Tamura T."/>
            <person name="Inagaki Y."/>
            <person name="Hashimoto T."/>
        </authorList>
    </citation>
    <scope>NUCLEOTIDE SEQUENCE</scope>
    <source>
        <strain evidence="2">NY0171</strain>
    </source>
</reference>
<dbReference type="Proteomes" id="UP001057375">
    <property type="component" value="Unassembled WGS sequence"/>
</dbReference>
<proteinExistence type="predicted"/>
<feature type="compositionally biased region" description="Basic and acidic residues" evidence="1">
    <location>
        <begin position="525"/>
        <end position="542"/>
    </location>
</feature>
<feature type="region of interest" description="Disordered" evidence="1">
    <location>
        <begin position="440"/>
        <end position="461"/>
    </location>
</feature>
<protein>
    <submittedName>
        <fullName evidence="2">Uncharacterized protein</fullName>
    </submittedName>
</protein>
<feature type="compositionally biased region" description="Low complexity" evidence="1">
    <location>
        <begin position="402"/>
        <end position="428"/>
    </location>
</feature>
<keyword evidence="3" id="KW-1185">Reference proteome</keyword>
<feature type="compositionally biased region" description="Polar residues" evidence="1">
    <location>
        <begin position="388"/>
        <end position="401"/>
    </location>
</feature>
<evidence type="ECO:0000256" key="1">
    <source>
        <dbReference type="SAM" id="MobiDB-lite"/>
    </source>
</evidence>
<name>A0ABQ5JZW7_9EUKA</name>
<sequence length="768" mass="81993">MSSINFSSASMGGSYAGFVAQLSEVGKSPLAEELLDKNDPAGHYLKLIHSRESISQDMTQLIIDDNTFPLVKGVLFVSIHSCKRLLTDPLFPGVLSCYTEVLVQGMTFKSTIVPIVAANCVVNASFHIPTIINRNVRHPANIFSISVFVVPSAVLSYHKPYLLGTVSFHMFDVISSKKANAMFSIFSGDQTTGEVDLSLSWTYGVFGYGHSAFLRDPRHQEEEYTKHSLYPRISVKEDRKGGFRIPSCAPILTPQPSFLCAEPVPFTASKQFVKQGILSCGEGFDDFQSERFGMPRSFGGSGRSDDSISSGKEASVMIGDTRITQGAMHALKAYMGDSKFASHPLVKGIPRASGQDESSSSPLSAENHLLHPSHPTSTQGHPLRSAMVSMSPSYINPSPSFHSHASSDLSGHSSHSGHPSHPNPATATATVAATATASLDAHNGGAFPSHPTTTPGGVMLSTSSVSSDVSIISLDEDGVGVDEEEESLMTDSSITGEGVVISAPTDHGTVRDTGKGTAGVNDGSSARRQDRSTRSSARDSGRKATGGGDEQQVPSIGLDATSRSPVDGPVLMSPTEAADWGRKESFEDGSARTDQPVFVPALNLSTHTEMLTLSPSSKPLNSAGSSHVRSSSTESGTHTVQAIPMPSSSDTAPFRPKNSSMPYAGLDSHLSEPPSAGMSLPLIEDSSIRFKRLSSELERLPLMRRKYQMIDGRRSKLKFLEKIIGLNSNNLQQTSLRSHAGNPQFSHDARGFMKYMVPLSSLAGTQGE</sequence>
<organism evidence="2 3">
    <name type="scientific">Aduncisulcus paluster</name>
    <dbReference type="NCBI Taxonomy" id="2918883"/>
    <lineage>
        <taxon>Eukaryota</taxon>
        <taxon>Metamonada</taxon>
        <taxon>Carpediemonas-like organisms</taxon>
        <taxon>Aduncisulcus</taxon>
    </lineage>
</organism>
<gene>
    <name evidence="2" type="ORF">ADUPG1_012580</name>
</gene>
<feature type="region of interest" description="Disordered" evidence="1">
    <location>
        <begin position="347"/>
        <end position="428"/>
    </location>
</feature>
<feature type="region of interest" description="Disordered" evidence="1">
    <location>
        <begin position="613"/>
        <end position="655"/>
    </location>
</feature>
<dbReference type="EMBL" id="BQXS01012491">
    <property type="protein sequence ID" value="GKT23911.1"/>
    <property type="molecule type" value="Genomic_DNA"/>
</dbReference>
<evidence type="ECO:0000313" key="3">
    <source>
        <dbReference type="Proteomes" id="UP001057375"/>
    </source>
</evidence>
<accession>A0ABQ5JZW7</accession>
<feature type="region of interest" description="Disordered" evidence="1">
    <location>
        <begin position="478"/>
        <end position="580"/>
    </location>
</feature>